<dbReference type="SUPFAM" id="SSF54747">
    <property type="entry name" value="Ribosomal L11/L12e N-terminal domain"/>
    <property type="match status" value="1"/>
</dbReference>
<reference evidence="8" key="1">
    <citation type="submission" date="2013-08" db="EMBL/GenBank/DDBJ databases">
        <authorList>
            <person name="Mendez C."/>
            <person name="Richter M."/>
            <person name="Ferrer M."/>
            <person name="Sanchez J."/>
        </authorList>
    </citation>
    <scope>NUCLEOTIDE SEQUENCE</scope>
</reference>
<dbReference type="Pfam" id="PF00298">
    <property type="entry name" value="Ribosomal_L11"/>
    <property type="match status" value="1"/>
</dbReference>
<evidence type="ECO:0000256" key="4">
    <source>
        <dbReference type="ARBA" id="ARBA00022980"/>
    </source>
</evidence>
<dbReference type="EMBL" id="AUZY01008302">
    <property type="protein sequence ID" value="EQD46368.1"/>
    <property type="molecule type" value="Genomic_DNA"/>
</dbReference>
<feature type="domain" description="Large ribosomal subunit protein uL11 C-terminal" evidence="6">
    <location>
        <begin position="69"/>
        <end position="136"/>
    </location>
</feature>
<evidence type="ECO:0000256" key="5">
    <source>
        <dbReference type="ARBA" id="ARBA00023274"/>
    </source>
</evidence>
<reference evidence="8" key="2">
    <citation type="journal article" date="2014" name="ISME J.">
        <title>Microbial stratification in low pH oxic and suboxic macroscopic growths along an acid mine drainage.</title>
        <authorList>
            <person name="Mendez-Garcia C."/>
            <person name="Mesa V."/>
            <person name="Sprenger R.R."/>
            <person name="Richter M."/>
            <person name="Diez M.S."/>
            <person name="Solano J."/>
            <person name="Bargiela R."/>
            <person name="Golyshina O.V."/>
            <person name="Manteca A."/>
            <person name="Ramos J.L."/>
            <person name="Gallego J.R."/>
            <person name="Llorente I."/>
            <person name="Martins Dos Santos V.A."/>
            <person name="Jensen O.N."/>
            <person name="Pelaez A.I."/>
            <person name="Sanchez J."/>
            <person name="Ferrer M."/>
        </authorList>
    </citation>
    <scope>NUCLEOTIDE SEQUENCE</scope>
</reference>
<dbReference type="PANTHER" id="PTHR11661:SF1">
    <property type="entry name" value="LARGE RIBOSOMAL SUBUNIT PROTEIN UL11M"/>
    <property type="match status" value="1"/>
</dbReference>
<dbReference type="InterPro" id="IPR000911">
    <property type="entry name" value="Ribosomal_uL11"/>
</dbReference>
<dbReference type="InterPro" id="IPR020785">
    <property type="entry name" value="Ribosomal_uL11_CS"/>
</dbReference>
<dbReference type="Gene3D" id="3.30.1550.10">
    <property type="entry name" value="Ribosomal protein L11/L12, N-terminal domain"/>
    <property type="match status" value="1"/>
</dbReference>
<comment type="similarity">
    <text evidence="1">Belongs to the universal ribosomal protein uL11 family.</text>
</comment>
<dbReference type="HAMAP" id="MF_00736">
    <property type="entry name" value="Ribosomal_uL11"/>
    <property type="match status" value="1"/>
</dbReference>
<dbReference type="AlphaFoldDB" id="T0ZNY1"/>
<dbReference type="InterPro" id="IPR036769">
    <property type="entry name" value="Ribosomal_uL11_C_sf"/>
</dbReference>
<evidence type="ECO:0000256" key="1">
    <source>
        <dbReference type="ARBA" id="ARBA00010537"/>
    </source>
</evidence>
<dbReference type="GO" id="GO:0003735">
    <property type="term" value="F:structural constituent of ribosome"/>
    <property type="evidence" value="ECO:0007669"/>
    <property type="project" value="InterPro"/>
</dbReference>
<protein>
    <submittedName>
        <fullName evidence="8">Ribosomal protein L11</fullName>
    </submittedName>
</protein>
<dbReference type="NCBIfam" id="NF002232">
    <property type="entry name" value="PRK01143.1"/>
    <property type="match status" value="1"/>
</dbReference>
<evidence type="ECO:0000259" key="6">
    <source>
        <dbReference type="Pfam" id="PF00298"/>
    </source>
</evidence>
<comment type="caution">
    <text evidence="8">The sequence shown here is derived from an EMBL/GenBank/DDBJ whole genome shotgun (WGS) entry which is preliminary data.</text>
</comment>
<dbReference type="GO" id="GO:0070180">
    <property type="term" value="F:large ribosomal subunit rRNA binding"/>
    <property type="evidence" value="ECO:0007669"/>
    <property type="project" value="TreeGrafter"/>
</dbReference>
<dbReference type="SUPFAM" id="SSF46906">
    <property type="entry name" value="Ribosomal protein L11, C-terminal domain"/>
    <property type="match status" value="1"/>
</dbReference>
<organism evidence="8">
    <name type="scientific">mine drainage metagenome</name>
    <dbReference type="NCBI Taxonomy" id="410659"/>
    <lineage>
        <taxon>unclassified sequences</taxon>
        <taxon>metagenomes</taxon>
        <taxon>ecological metagenomes</taxon>
    </lineage>
</organism>
<evidence type="ECO:0000256" key="2">
    <source>
        <dbReference type="ARBA" id="ARBA00022730"/>
    </source>
</evidence>
<keyword evidence="4 8" id="KW-0689">Ribosomal protein</keyword>
<dbReference type="SMART" id="SM00649">
    <property type="entry name" value="RL11"/>
    <property type="match status" value="1"/>
</dbReference>
<name>T0ZNY1_9ZZZZ</name>
<keyword evidence="2" id="KW-0699">rRNA-binding</keyword>
<gene>
    <name evidence="8" type="ORF">B1B_12653</name>
</gene>
<keyword evidence="3" id="KW-0694">RNA-binding</keyword>
<dbReference type="PROSITE" id="PS00359">
    <property type="entry name" value="RIBOSOMAL_L11"/>
    <property type="match status" value="1"/>
</dbReference>
<dbReference type="CDD" id="cd00349">
    <property type="entry name" value="Ribosomal_L11"/>
    <property type="match status" value="1"/>
</dbReference>
<dbReference type="InterPro" id="IPR020783">
    <property type="entry name" value="Ribosomal_uL11_C"/>
</dbReference>
<keyword evidence="5" id="KW-0687">Ribonucleoprotein</keyword>
<dbReference type="InterPro" id="IPR036796">
    <property type="entry name" value="Ribosomal_uL11_N_sf"/>
</dbReference>
<dbReference type="GO" id="GO:0006412">
    <property type="term" value="P:translation"/>
    <property type="evidence" value="ECO:0007669"/>
    <property type="project" value="InterPro"/>
</dbReference>
<dbReference type="GO" id="GO:0015934">
    <property type="term" value="C:large ribosomal subunit"/>
    <property type="evidence" value="ECO:0007669"/>
    <property type="project" value="TreeGrafter"/>
</dbReference>
<evidence type="ECO:0000259" key="7">
    <source>
        <dbReference type="Pfam" id="PF03946"/>
    </source>
</evidence>
<feature type="domain" description="Large ribosomal subunit protein uL11 N-terminal" evidence="7">
    <location>
        <begin position="5"/>
        <end position="63"/>
    </location>
</feature>
<evidence type="ECO:0000256" key="3">
    <source>
        <dbReference type="ARBA" id="ARBA00022884"/>
    </source>
</evidence>
<proteinExistence type="inferred from homology"/>
<accession>T0ZNY1</accession>
<dbReference type="PANTHER" id="PTHR11661">
    <property type="entry name" value="60S RIBOSOMAL PROTEIN L12"/>
    <property type="match status" value="1"/>
</dbReference>
<dbReference type="Gene3D" id="1.10.10.250">
    <property type="entry name" value="Ribosomal protein L11, C-terminal domain"/>
    <property type="match status" value="1"/>
</dbReference>
<evidence type="ECO:0000313" key="8">
    <source>
        <dbReference type="EMBL" id="EQD46368.1"/>
    </source>
</evidence>
<dbReference type="Pfam" id="PF03946">
    <property type="entry name" value="Ribosomal_L11_N"/>
    <property type="match status" value="1"/>
</dbReference>
<sequence length="152" mass="15692">MADEVSVLVEGGKASAGPPLGPALGPLGVNVAQVVQKINEQTKQFAGMRVPVLVRVDPATRQFTLVVGRPPVAALLLKEAGKEKGSGKSKGEVIGDVPMAAIQKIAEAKGDDLFGADLEARVNQVLGTCVSMGLTVDGEDPRSILKQRRGAA</sequence>
<dbReference type="InterPro" id="IPR020784">
    <property type="entry name" value="Ribosomal_uL11_N"/>
</dbReference>